<feature type="domain" description="Major facilitator superfamily (MFS) profile" evidence="7">
    <location>
        <begin position="35"/>
        <end position="458"/>
    </location>
</feature>
<reference evidence="9" key="1">
    <citation type="journal article" date="2017" name="Nat. Ecol. Evol.">
        <title>Genome expansion and lineage-specific genetic innovations in the forest pathogenic fungi Armillaria.</title>
        <authorList>
            <person name="Sipos G."/>
            <person name="Prasanna A.N."/>
            <person name="Walter M.C."/>
            <person name="O'Connor E."/>
            <person name="Balint B."/>
            <person name="Krizsan K."/>
            <person name="Kiss B."/>
            <person name="Hess J."/>
            <person name="Varga T."/>
            <person name="Slot J."/>
            <person name="Riley R."/>
            <person name="Boka B."/>
            <person name="Rigling D."/>
            <person name="Barry K."/>
            <person name="Lee J."/>
            <person name="Mihaltcheva S."/>
            <person name="LaButti K."/>
            <person name="Lipzen A."/>
            <person name="Waldron R."/>
            <person name="Moloney N.M."/>
            <person name="Sperisen C."/>
            <person name="Kredics L."/>
            <person name="Vagvoelgyi C."/>
            <person name="Patrignani A."/>
            <person name="Fitzpatrick D."/>
            <person name="Nagy I."/>
            <person name="Doyle S."/>
            <person name="Anderson J.B."/>
            <person name="Grigoriev I.V."/>
            <person name="Gueldener U."/>
            <person name="Muensterkoetter M."/>
            <person name="Nagy L.G."/>
        </authorList>
    </citation>
    <scope>NUCLEOTIDE SEQUENCE [LARGE SCALE GENOMIC DNA]</scope>
    <source>
        <strain evidence="9">28-4</strain>
    </source>
</reference>
<dbReference type="InterPro" id="IPR036259">
    <property type="entry name" value="MFS_trans_sf"/>
</dbReference>
<feature type="transmembrane region" description="Helical" evidence="6">
    <location>
        <begin position="273"/>
        <end position="293"/>
    </location>
</feature>
<sequence>MVSSLEKFSSETVHDELASSDIDERKLLLKIDLHVLPYICVMYTLAFLDRVNISNAVLFGLKDDLKLVGNQYSTALVIFFVPYILCEIPSNILLKKLKPHVWLSICMTMFGVVTMLQGFVQNFGGLMATRWFLGVFEAGMFPGCFYLLAMWYRREESQKRYTFFFCSTTLAGAFGGLLASAIGKMDGVRGYGGWRWVFILELSKIIHPEGLATALFGIAWFFLLPDFPEEAKFLSQEERNFVKKRLAADVGASAHQEKATWRDILAVFKDYKIIIGGFAYFGLIVPAYGYAYFAPTIINQLGYGAIQSQLHSVPPWAAAFGFAMTLAFISDRLRHRWFFTFISGAVCLIGFAILLSDPSRHSVKYGALFLAASGAYTSMPIIVGWFNTNLAGHTRRSVGSAWQVSFGNIGGIIAAFSFPTGDGPKYIKGYAICMAFVCLSMASSAAYLLALILDNRSRARSTQPEVTEKEREKLGDLNHDYRYMY</sequence>
<evidence type="ECO:0000256" key="2">
    <source>
        <dbReference type="ARBA" id="ARBA00022448"/>
    </source>
</evidence>
<proteinExistence type="predicted"/>
<gene>
    <name evidence="8" type="ORF">ARMSODRAFT_1024249</name>
</gene>
<feature type="transmembrane region" description="Helical" evidence="6">
    <location>
        <begin position="101"/>
        <end position="119"/>
    </location>
</feature>
<evidence type="ECO:0000256" key="5">
    <source>
        <dbReference type="ARBA" id="ARBA00023136"/>
    </source>
</evidence>
<feature type="transmembrane region" description="Helical" evidence="6">
    <location>
        <begin position="367"/>
        <end position="386"/>
    </location>
</feature>
<feature type="transmembrane region" description="Helical" evidence="6">
    <location>
        <begin position="35"/>
        <end position="53"/>
    </location>
</feature>
<evidence type="ECO:0000256" key="3">
    <source>
        <dbReference type="ARBA" id="ARBA00022692"/>
    </source>
</evidence>
<feature type="transmembrane region" description="Helical" evidence="6">
    <location>
        <begin position="398"/>
        <end position="417"/>
    </location>
</feature>
<dbReference type="Gene3D" id="1.20.1250.20">
    <property type="entry name" value="MFS general substrate transporter like domains"/>
    <property type="match status" value="2"/>
</dbReference>
<keyword evidence="3 6" id="KW-0812">Transmembrane</keyword>
<keyword evidence="4 6" id="KW-1133">Transmembrane helix</keyword>
<keyword evidence="2" id="KW-0813">Transport</keyword>
<dbReference type="PROSITE" id="PS50850">
    <property type="entry name" value="MFS"/>
    <property type="match status" value="1"/>
</dbReference>
<evidence type="ECO:0000256" key="6">
    <source>
        <dbReference type="SAM" id="Phobius"/>
    </source>
</evidence>
<dbReference type="Pfam" id="PF07690">
    <property type="entry name" value="MFS_1"/>
    <property type="match status" value="1"/>
</dbReference>
<keyword evidence="5 6" id="KW-0472">Membrane</keyword>
<evidence type="ECO:0000259" key="7">
    <source>
        <dbReference type="PROSITE" id="PS50850"/>
    </source>
</evidence>
<feature type="transmembrane region" description="Helical" evidence="6">
    <location>
        <begin position="73"/>
        <end position="94"/>
    </location>
</feature>
<dbReference type="InterPro" id="IPR011701">
    <property type="entry name" value="MFS"/>
</dbReference>
<keyword evidence="9" id="KW-1185">Reference proteome</keyword>
<feature type="transmembrane region" description="Helical" evidence="6">
    <location>
        <begin position="131"/>
        <end position="149"/>
    </location>
</feature>
<name>A0A2H3AX39_9AGAR</name>
<protein>
    <submittedName>
        <fullName evidence="8">MFS transporter</fullName>
    </submittedName>
</protein>
<dbReference type="AlphaFoldDB" id="A0A2H3AX39"/>
<dbReference type="GO" id="GO:0005886">
    <property type="term" value="C:plasma membrane"/>
    <property type="evidence" value="ECO:0007669"/>
    <property type="project" value="TreeGrafter"/>
</dbReference>
<organism evidence="8 9">
    <name type="scientific">Armillaria solidipes</name>
    <dbReference type="NCBI Taxonomy" id="1076256"/>
    <lineage>
        <taxon>Eukaryota</taxon>
        <taxon>Fungi</taxon>
        <taxon>Dikarya</taxon>
        <taxon>Basidiomycota</taxon>
        <taxon>Agaricomycotina</taxon>
        <taxon>Agaricomycetes</taxon>
        <taxon>Agaricomycetidae</taxon>
        <taxon>Agaricales</taxon>
        <taxon>Marasmiineae</taxon>
        <taxon>Physalacriaceae</taxon>
        <taxon>Armillaria</taxon>
    </lineage>
</organism>
<evidence type="ECO:0000256" key="1">
    <source>
        <dbReference type="ARBA" id="ARBA00004141"/>
    </source>
</evidence>
<feature type="transmembrane region" description="Helical" evidence="6">
    <location>
        <begin position="429"/>
        <end position="453"/>
    </location>
</feature>
<dbReference type="GO" id="GO:0022857">
    <property type="term" value="F:transmembrane transporter activity"/>
    <property type="evidence" value="ECO:0007669"/>
    <property type="project" value="InterPro"/>
</dbReference>
<evidence type="ECO:0000313" key="9">
    <source>
        <dbReference type="Proteomes" id="UP000218334"/>
    </source>
</evidence>
<dbReference type="EMBL" id="KZ293460">
    <property type="protein sequence ID" value="PBK63225.1"/>
    <property type="molecule type" value="Genomic_DNA"/>
</dbReference>
<feature type="transmembrane region" description="Helical" evidence="6">
    <location>
        <begin position="161"/>
        <end position="185"/>
    </location>
</feature>
<evidence type="ECO:0000256" key="4">
    <source>
        <dbReference type="ARBA" id="ARBA00022989"/>
    </source>
</evidence>
<dbReference type="FunFam" id="1.20.1250.20:FF:000068">
    <property type="entry name" value="MFS general substrate transporter"/>
    <property type="match status" value="1"/>
</dbReference>
<dbReference type="PANTHER" id="PTHR43791:SF46">
    <property type="entry name" value="MAJOR FACILITATOR SUPERFAMILY (MFS) PROFILE DOMAIN-CONTAINING PROTEIN-RELATED"/>
    <property type="match status" value="1"/>
</dbReference>
<accession>A0A2H3AX39</accession>
<dbReference type="STRING" id="1076256.A0A2H3AX39"/>
<comment type="subcellular location">
    <subcellularLocation>
        <location evidence="1">Membrane</location>
        <topology evidence="1">Multi-pass membrane protein</topology>
    </subcellularLocation>
</comment>
<feature type="transmembrane region" description="Helical" evidence="6">
    <location>
        <begin position="205"/>
        <end position="224"/>
    </location>
</feature>
<dbReference type="PANTHER" id="PTHR43791">
    <property type="entry name" value="PERMEASE-RELATED"/>
    <property type="match status" value="1"/>
</dbReference>
<dbReference type="FunFam" id="1.20.1250.20:FF:000034">
    <property type="entry name" value="MFS general substrate transporter"/>
    <property type="match status" value="1"/>
</dbReference>
<dbReference type="InterPro" id="IPR020846">
    <property type="entry name" value="MFS_dom"/>
</dbReference>
<evidence type="ECO:0000313" key="8">
    <source>
        <dbReference type="EMBL" id="PBK63225.1"/>
    </source>
</evidence>
<dbReference type="SUPFAM" id="SSF103473">
    <property type="entry name" value="MFS general substrate transporter"/>
    <property type="match status" value="1"/>
</dbReference>
<feature type="transmembrane region" description="Helical" evidence="6">
    <location>
        <begin position="313"/>
        <end position="330"/>
    </location>
</feature>
<feature type="transmembrane region" description="Helical" evidence="6">
    <location>
        <begin position="337"/>
        <end position="355"/>
    </location>
</feature>
<dbReference type="Proteomes" id="UP000218334">
    <property type="component" value="Unassembled WGS sequence"/>
</dbReference>